<reference evidence="2 3" key="1">
    <citation type="submission" date="2023-11" db="EMBL/GenBank/DDBJ databases">
        <title>Halocaridina rubra genome assembly.</title>
        <authorList>
            <person name="Smith C."/>
        </authorList>
    </citation>
    <scope>NUCLEOTIDE SEQUENCE [LARGE SCALE GENOMIC DNA]</scope>
    <source>
        <strain evidence="2">EP-1</strain>
        <tissue evidence="2">Whole</tissue>
    </source>
</reference>
<feature type="compositionally biased region" description="Low complexity" evidence="1">
    <location>
        <begin position="79"/>
        <end position="100"/>
    </location>
</feature>
<evidence type="ECO:0000313" key="3">
    <source>
        <dbReference type="Proteomes" id="UP001381693"/>
    </source>
</evidence>
<comment type="caution">
    <text evidence="2">The sequence shown here is derived from an EMBL/GenBank/DDBJ whole genome shotgun (WGS) entry which is preliminary data.</text>
</comment>
<feature type="compositionally biased region" description="Basic and acidic residues" evidence="1">
    <location>
        <begin position="404"/>
        <end position="414"/>
    </location>
</feature>
<feature type="region of interest" description="Disordered" evidence="1">
    <location>
        <begin position="113"/>
        <end position="132"/>
    </location>
</feature>
<organism evidence="2 3">
    <name type="scientific">Halocaridina rubra</name>
    <name type="common">Hawaiian red shrimp</name>
    <dbReference type="NCBI Taxonomy" id="373956"/>
    <lineage>
        <taxon>Eukaryota</taxon>
        <taxon>Metazoa</taxon>
        <taxon>Ecdysozoa</taxon>
        <taxon>Arthropoda</taxon>
        <taxon>Crustacea</taxon>
        <taxon>Multicrustacea</taxon>
        <taxon>Malacostraca</taxon>
        <taxon>Eumalacostraca</taxon>
        <taxon>Eucarida</taxon>
        <taxon>Decapoda</taxon>
        <taxon>Pleocyemata</taxon>
        <taxon>Caridea</taxon>
        <taxon>Atyoidea</taxon>
        <taxon>Atyidae</taxon>
        <taxon>Halocaridina</taxon>
    </lineage>
</organism>
<dbReference type="Proteomes" id="UP001381693">
    <property type="component" value="Unassembled WGS sequence"/>
</dbReference>
<dbReference type="AlphaFoldDB" id="A0AAN9A843"/>
<accession>A0AAN9A843</accession>
<sequence>MKSTNAKFSKVSRYSLSLLPSSNGNAPGEFETERTNRGTERRSERITSEIMMKRDGKENASARLPGSGIGLRRNELMTNANSSVCNASKSKSSLTSPLPKNVDKQQSLYKSSCPLKPYLVQQPRKPLRDDTNQPRIKENIISEKESEKACAPHTVLHKQNLSASQLPTKAKPISQAPRALCPLANYPKVVSKMKENPVEKRGTVLQKVFAGGFAQRNVAGSTLSKAASVRIPAGVATGSVVPKAGASSLARSNSLERVPEVKKREESTGSQHSKSVCENGSVSSSTSHLEKKGHLSHGSSSDKCKKKYASDTRAHFLLLPKENESDRCDPPKNIAVDVVENGASSVKEKTNGVHPNESDNSVTRESDGKKNGHSAKSNSEEVNSKAFPVVSNAQAAVSRQSNKALHEDNVSKVC</sequence>
<feature type="region of interest" description="Disordered" evidence="1">
    <location>
        <begin position="1"/>
        <end position="105"/>
    </location>
</feature>
<gene>
    <name evidence="2" type="ORF">SK128_002969</name>
</gene>
<proteinExistence type="predicted"/>
<protein>
    <submittedName>
        <fullName evidence="2">Uncharacterized protein</fullName>
    </submittedName>
</protein>
<feature type="region of interest" description="Disordered" evidence="1">
    <location>
        <begin position="342"/>
        <end position="414"/>
    </location>
</feature>
<evidence type="ECO:0000256" key="1">
    <source>
        <dbReference type="SAM" id="MobiDB-lite"/>
    </source>
</evidence>
<feature type="non-terminal residue" evidence="2">
    <location>
        <position position="414"/>
    </location>
</feature>
<feature type="compositionally biased region" description="Basic and acidic residues" evidence="1">
    <location>
        <begin position="31"/>
        <end position="60"/>
    </location>
</feature>
<feature type="compositionally biased region" description="Polar residues" evidence="1">
    <location>
        <begin position="391"/>
        <end position="403"/>
    </location>
</feature>
<feature type="region of interest" description="Disordered" evidence="1">
    <location>
        <begin position="247"/>
        <end position="306"/>
    </location>
</feature>
<feature type="compositionally biased region" description="Polar residues" evidence="1">
    <location>
        <begin position="268"/>
        <end position="287"/>
    </location>
</feature>
<keyword evidence="3" id="KW-1185">Reference proteome</keyword>
<dbReference type="EMBL" id="JAXCGZ010008404">
    <property type="protein sequence ID" value="KAK7077679.1"/>
    <property type="molecule type" value="Genomic_DNA"/>
</dbReference>
<name>A0AAN9A843_HALRR</name>
<feature type="compositionally biased region" description="Basic and acidic residues" evidence="1">
    <location>
        <begin position="257"/>
        <end position="267"/>
    </location>
</feature>
<feature type="compositionally biased region" description="Polar residues" evidence="1">
    <location>
        <begin position="1"/>
        <end position="25"/>
    </location>
</feature>
<evidence type="ECO:0000313" key="2">
    <source>
        <dbReference type="EMBL" id="KAK7077679.1"/>
    </source>
</evidence>